<name>A0A8X6FLV7_TRICU</name>
<reference evidence="1" key="1">
    <citation type="submission" date="2020-07" db="EMBL/GenBank/DDBJ databases">
        <title>Multicomponent nature underlies the extraordinary mechanical properties of spider dragline silk.</title>
        <authorList>
            <person name="Kono N."/>
            <person name="Nakamura H."/>
            <person name="Mori M."/>
            <person name="Yoshida Y."/>
            <person name="Ohtoshi R."/>
            <person name="Malay A.D."/>
            <person name="Moran D.A.P."/>
            <person name="Tomita M."/>
            <person name="Numata K."/>
            <person name="Arakawa K."/>
        </authorList>
    </citation>
    <scope>NUCLEOTIDE SEQUENCE</scope>
</reference>
<dbReference type="AlphaFoldDB" id="A0A8X6FLV7"/>
<evidence type="ECO:0000313" key="2">
    <source>
        <dbReference type="Proteomes" id="UP000887116"/>
    </source>
</evidence>
<evidence type="ECO:0000313" key="1">
    <source>
        <dbReference type="EMBL" id="GFQ83618.1"/>
    </source>
</evidence>
<dbReference type="Proteomes" id="UP000887116">
    <property type="component" value="Unassembled WGS sequence"/>
</dbReference>
<gene>
    <name evidence="1" type="ORF">TNCT_451341</name>
</gene>
<comment type="caution">
    <text evidence="1">The sequence shown here is derived from an EMBL/GenBank/DDBJ whole genome shotgun (WGS) entry which is preliminary data.</text>
</comment>
<protein>
    <submittedName>
        <fullName evidence="1">Uncharacterized protein</fullName>
    </submittedName>
</protein>
<proteinExistence type="predicted"/>
<dbReference type="EMBL" id="BMAO01022679">
    <property type="protein sequence ID" value="GFQ83618.1"/>
    <property type="molecule type" value="Genomic_DNA"/>
</dbReference>
<accession>A0A8X6FLV7</accession>
<organism evidence="1 2">
    <name type="scientific">Trichonephila clavata</name>
    <name type="common">Joro spider</name>
    <name type="synonym">Nephila clavata</name>
    <dbReference type="NCBI Taxonomy" id="2740835"/>
    <lineage>
        <taxon>Eukaryota</taxon>
        <taxon>Metazoa</taxon>
        <taxon>Ecdysozoa</taxon>
        <taxon>Arthropoda</taxon>
        <taxon>Chelicerata</taxon>
        <taxon>Arachnida</taxon>
        <taxon>Araneae</taxon>
        <taxon>Araneomorphae</taxon>
        <taxon>Entelegynae</taxon>
        <taxon>Araneoidea</taxon>
        <taxon>Nephilidae</taxon>
        <taxon>Trichonephila</taxon>
    </lineage>
</organism>
<sequence length="79" mass="9570">MVLFRKAILQFSKQREKQEVTSDLPAENLPRLQKGLRNSPPILIKIPFLWAWNKFLSCFIAFDFYMRRYRIRILKRAVL</sequence>
<keyword evidence="2" id="KW-1185">Reference proteome</keyword>